<dbReference type="InterPro" id="IPR036239">
    <property type="entry name" value="PrenylTrfase-like_sf"/>
</dbReference>
<protein>
    <submittedName>
        <fullName evidence="5">Aromatic prenyltransferase</fullName>
    </submittedName>
</protein>
<evidence type="ECO:0000313" key="5">
    <source>
        <dbReference type="EMBL" id="MDX8149484.1"/>
    </source>
</evidence>
<evidence type="ECO:0000259" key="4">
    <source>
        <dbReference type="Pfam" id="PF07883"/>
    </source>
</evidence>
<dbReference type="InterPro" id="IPR013096">
    <property type="entry name" value="Cupin_2"/>
</dbReference>
<accession>A0ABU4VCI4</accession>
<dbReference type="CDD" id="cd02210">
    <property type="entry name" value="cupin_BLR2406-like"/>
    <property type="match status" value="1"/>
</dbReference>
<comment type="caution">
    <text evidence="5">The sequence shown here is derived from an EMBL/GenBank/DDBJ whole genome shotgun (WGS) entry which is preliminary data.</text>
</comment>
<name>A0ABU4VCI4_9PSEU</name>
<comment type="similarity">
    <text evidence="1">Belongs to the aromatic prenyltransferase family.</text>
</comment>
<keyword evidence="6" id="KW-1185">Reference proteome</keyword>
<dbReference type="SUPFAM" id="SSF143492">
    <property type="entry name" value="Prenyltransferase-like"/>
    <property type="match status" value="1"/>
</dbReference>
<proteinExistence type="inferred from homology"/>
<evidence type="ECO:0000313" key="6">
    <source>
        <dbReference type="Proteomes" id="UP001285352"/>
    </source>
</evidence>
<dbReference type="Gene3D" id="2.60.120.10">
    <property type="entry name" value="Jelly Rolls"/>
    <property type="match status" value="1"/>
</dbReference>
<dbReference type="RefSeq" id="WP_319981466.1">
    <property type="nucleotide sequence ID" value="NZ_JAXAVU010000018.1"/>
</dbReference>
<dbReference type="Pfam" id="PF07883">
    <property type="entry name" value="Cupin_2"/>
    <property type="match status" value="1"/>
</dbReference>
<feature type="domain" description="Cupin type-2" evidence="4">
    <location>
        <begin position="349"/>
        <end position="417"/>
    </location>
</feature>
<dbReference type="InterPro" id="IPR033964">
    <property type="entry name" value="ABBA"/>
</dbReference>
<dbReference type="Pfam" id="PF11468">
    <property type="entry name" value="PTase_Orf2"/>
    <property type="match status" value="1"/>
</dbReference>
<gene>
    <name evidence="5" type="ORF">SK854_45690</name>
</gene>
<dbReference type="SUPFAM" id="SSF51182">
    <property type="entry name" value="RmlC-like cupins"/>
    <property type="match status" value="1"/>
</dbReference>
<dbReference type="EMBL" id="JAXAVU010000018">
    <property type="protein sequence ID" value="MDX8149484.1"/>
    <property type="molecule type" value="Genomic_DNA"/>
</dbReference>
<reference evidence="5 6" key="1">
    <citation type="submission" date="2023-11" db="EMBL/GenBank/DDBJ databases">
        <title>Lentzea sokolovensis, sp. nov., Lentzea kristufkii, sp. nov., and Lentzea miocenensis, sp. nov., rare actinobacteria from Sokolov Coal Basin, Miocene lacustrine sediment, Czech Republic.</title>
        <authorList>
            <person name="Lara A."/>
            <person name="Kotroba L."/>
            <person name="Nouioui I."/>
            <person name="Neumann-Schaal M."/>
            <person name="Mast Y."/>
            <person name="Chronakova A."/>
        </authorList>
    </citation>
    <scope>NUCLEOTIDE SEQUENCE [LARGE SCALE GENOMIC DNA]</scope>
    <source>
        <strain evidence="5 6">BCCO 10_0061</strain>
    </source>
</reference>
<evidence type="ECO:0000256" key="3">
    <source>
        <dbReference type="ARBA" id="ARBA00022679"/>
    </source>
</evidence>
<dbReference type="SFLD" id="SFLDG01163">
    <property type="entry name" value="II"/>
    <property type="match status" value="1"/>
</dbReference>
<evidence type="ECO:0000256" key="1">
    <source>
        <dbReference type="ARBA" id="ARBA00005368"/>
    </source>
</evidence>
<dbReference type="InterPro" id="IPR020965">
    <property type="entry name" value="Prenyltransferase_CloQ"/>
</dbReference>
<evidence type="ECO:0000256" key="2">
    <source>
        <dbReference type="ARBA" id="ARBA00022602"/>
    </source>
</evidence>
<organism evidence="5 6">
    <name type="scientific">Lentzea sokolovensis</name>
    <dbReference type="NCBI Taxonomy" id="3095429"/>
    <lineage>
        <taxon>Bacteria</taxon>
        <taxon>Bacillati</taxon>
        <taxon>Actinomycetota</taxon>
        <taxon>Actinomycetes</taxon>
        <taxon>Pseudonocardiales</taxon>
        <taxon>Pseudonocardiaceae</taxon>
        <taxon>Lentzea</taxon>
    </lineage>
</organism>
<keyword evidence="3" id="KW-0808">Transferase</keyword>
<dbReference type="Proteomes" id="UP001285352">
    <property type="component" value="Unassembled WGS sequence"/>
</dbReference>
<keyword evidence="2" id="KW-0637">Prenyltransferase</keyword>
<dbReference type="SFLD" id="SFLDS00036">
    <property type="entry name" value="Aromatic_Prenyltransferase"/>
    <property type="match status" value="1"/>
</dbReference>
<reference evidence="5 6" key="2">
    <citation type="submission" date="2023-11" db="EMBL/GenBank/DDBJ databases">
        <authorList>
            <person name="Lara A.C."/>
            <person name="Chronakova A."/>
        </authorList>
    </citation>
    <scope>NUCLEOTIDE SEQUENCE [LARGE SCALE GENOMIC DNA]</scope>
    <source>
        <strain evidence="5 6">BCCO 10_0061</strain>
    </source>
</reference>
<dbReference type="InterPro" id="IPR014710">
    <property type="entry name" value="RmlC-like_jellyroll"/>
</dbReference>
<dbReference type="InterPro" id="IPR011051">
    <property type="entry name" value="RmlC_Cupin_sf"/>
</dbReference>
<sequence>MSASRTEFDVSRFLSEGAQLARELDAPWDAEVVRAAVTSFSDHFHTGAVLWKTTSRPGDSLYYRFFARGRDDVTEAALRAGLVPEGTLTSLTSAWYEDFGPDTIQCGDFDGTHGLAKIWTYLGAPRPTIEVLDRPGVPETLRASLAAFVRFGLTHIRFVAADHVRNSFNVYFRVRGPLTPERATEVLSLLGMAGPDRSTAEDIKAVVPHDFCVAVTFSATSGHAERACFYALNVPVEKMPALPERIDDFFGKAPCHDVDGFRAIGWSYGAGRGTYIKAERAYCGDVSGRLRDWDCYFSGDRTRDPALAGGVPTVQVVDAVSTYEGKQKMSTVAGVCKESVDARNICMHLIAMPPRTRGHVHLHEEHETSLYVSKGWSRTYFGHSLEHFVDAKAGQLIYIPAGIPHLATNLSDEPVEGVVARTDPNEQESVVLVAELEQIAARRFDEDLPVDRREPLVASA</sequence>